<keyword evidence="13" id="KW-1185">Reference proteome</keyword>
<dbReference type="CDD" id="cd18030">
    <property type="entry name" value="DEXHc_RE_I_HsdR"/>
    <property type="match status" value="1"/>
</dbReference>
<evidence type="ECO:0000256" key="6">
    <source>
        <dbReference type="ARBA" id="ARBA00022759"/>
    </source>
</evidence>
<dbReference type="PROSITE" id="PS51192">
    <property type="entry name" value="HELICASE_ATP_BIND_1"/>
    <property type="match status" value="1"/>
</dbReference>
<comment type="subunit">
    <text evidence="10">The type I restriction/modification system is composed of three polypeptides R, M and S.</text>
</comment>
<evidence type="ECO:0000256" key="5">
    <source>
        <dbReference type="ARBA" id="ARBA00022747"/>
    </source>
</evidence>
<dbReference type="EMBL" id="FNCQ01000004">
    <property type="protein sequence ID" value="SDG43255.1"/>
    <property type="molecule type" value="Genomic_DNA"/>
</dbReference>
<comment type="catalytic activity">
    <reaction evidence="1 10">
        <text>Endonucleolytic cleavage of DNA to give random double-stranded fragments with terminal 5'-phosphates, ATP is simultaneously hydrolyzed.</text>
        <dbReference type="EC" id="3.1.21.3"/>
    </reaction>
</comment>
<keyword evidence="9 10" id="KW-0238">DNA-binding</keyword>
<evidence type="ECO:0000313" key="12">
    <source>
        <dbReference type="EMBL" id="SDG43255.1"/>
    </source>
</evidence>
<dbReference type="Pfam" id="PF12008">
    <property type="entry name" value="EcoR124_C"/>
    <property type="match status" value="1"/>
</dbReference>
<dbReference type="STRING" id="645274.SAMN04487901_1047"/>
<dbReference type="CDD" id="cd18800">
    <property type="entry name" value="SF2_C_EcoR124I-like"/>
    <property type="match status" value="1"/>
</dbReference>
<dbReference type="InterPro" id="IPR040980">
    <property type="entry name" value="SWI2_SNF2"/>
</dbReference>
<dbReference type="Gene3D" id="1.20.58.2040">
    <property type="match status" value="1"/>
</dbReference>
<dbReference type="InterPro" id="IPR055180">
    <property type="entry name" value="HsdR_RecA-like_helicase_dom_2"/>
</dbReference>
<evidence type="ECO:0000256" key="9">
    <source>
        <dbReference type="ARBA" id="ARBA00023125"/>
    </source>
</evidence>
<protein>
    <recommendedName>
        <fullName evidence="10">Type I restriction enzyme endonuclease subunit</fullName>
        <shortName evidence="10">R protein</shortName>
        <ecNumber evidence="10">3.1.21.3</ecNumber>
    </recommendedName>
</protein>
<keyword evidence="3" id="KW-0540">Nuclease</keyword>
<dbReference type="InterPro" id="IPR027417">
    <property type="entry name" value="P-loop_NTPase"/>
</dbReference>
<evidence type="ECO:0000256" key="4">
    <source>
        <dbReference type="ARBA" id="ARBA00022741"/>
    </source>
</evidence>
<dbReference type="InterPro" id="IPR015947">
    <property type="entry name" value="PUA-like_sf"/>
</dbReference>
<dbReference type="NCBIfam" id="TIGR00348">
    <property type="entry name" value="hsdR"/>
    <property type="match status" value="1"/>
</dbReference>
<dbReference type="InterPro" id="IPR007409">
    <property type="entry name" value="Restrct_endonuc_type1_HsdR_N"/>
</dbReference>
<dbReference type="InterPro" id="IPR051268">
    <property type="entry name" value="Type-I_R_enzyme_R_subunit"/>
</dbReference>
<dbReference type="GO" id="GO:0003677">
    <property type="term" value="F:DNA binding"/>
    <property type="evidence" value="ECO:0007669"/>
    <property type="project" value="UniProtKB-KW"/>
</dbReference>
<sequence>MAIYDLISENDESTVVAEFEHGIFAAEAPYMSEKNLEDQFVEQLRMQEYEYLRITTEEELIANLRKQLEKLNDVTFSDSEWKRFFNNYIAKPNSGIVEKTRVIQEDPRFTFNFDNGDMKNIMLLDKQNIHQNSLQVIRQYTPTGGKAANRYDVTILVNGLPLVHVELKKPGVDIREAFNQIKRYNRESFWADNGLFEYVQIYVISNGTYTKYYSNTTRDLHFNEEDERAKKGKVVSNSFEFTSWWTDARNKRITMLEDFTKTFFAKHTILNILTRFCVFTVDNMLMVMRPYQIAATENILRRINVAYNNKLFGSIDAGGYIWHTTGSGKTLTSFKTSLLASKLPYIDKVLFVVDRKDLDYQTMREYDNFQKDAANSNTNVSVLERQLNDPACHIIITTIQKLAILVKRNKDMDVYNQHVVMIFDECHRSQFGEMHTAITKKFKKYYIFGFTGTPIFSDNANTTGKANLMTTRQVFGERLHTYTIINAISDQNVLPFHLEYIRTMREKDGVEDAAVEDIDRERIMRDPKYISNIVTYIIKNFGKKTKRNSTYQMKDQRLNGFNSIFATASIDAAKLYYQEFKRQMEYVPEDHRLKVAMIYSYGANEADPLDGELLDENPEDTSTLSQTDKDALQECIDDYNLMFGMNFDLSSKGFQDFYKDVSKRMKNRELDLLIVVNMFLTGFDAKTLNTLWVDKNLKMHGLLQAYSRTNRILNSVKNCGNIICFRNLEQATNDAIGLFGNSEAQGIVLLRSFEDYYNGYTDAEDEYHEGYEESVKKLRELYPIGEEILGEDAKKAFIRLYSYIMRLFNILSTFDAFEGKELLGEQERQHYASTYIELYYEFKNMRKGEAEDVNNDIAFEMELIKQDEISIDRILWLIQEYAKDHMQDMEIIAKIRNAINASPDLRNKKELIERFIDGITPGSEVDGNWEEYIKQQKAEELQKIIVEENLKPIETRNFMEIAFRNGFVSMSGTAFAQILHAKSRFGKQGKIREEMRLRVYEKLCAYLDKYKGLGNDADTEDDDFTWEMPEVECKQKTEPMTAMKPMIGKNGGMKALGLYQPWASFLACGISQVENRNWMTAERGTFLITATSTKLEWDSLEPQIKGIYKNYERQGLLPAYENLPTNAIIGYADLTGVVERSNLTGADRNSAYHFVIKNPHVFDKPILNHTASSKFYEVAEIKPEDMPASHQVKL</sequence>
<dbReference type="PANTHER" id="PTHR30195:SF16">
    <property type="entry name" value="TYPE I RESTRICTION ENZYME ENDONUCLEASE SUBUNIT"/>
    <property type="match status" value="1"/>
</dbReference>
<keyword evidence="8 10" id="KW-0067">ATP-binding</keyword>
<dbReference type="InterPro" id="IPR022625">
    <property type="entry name" value="TypeI_RM_Rsu_C"/>
</dbReference>
<keyword evidence="4 10" id="KW-0547">Nucleotide-binding</keyword>
<reference evidence="13" key="1">
    <citation type="submission" date="2016-10" db="EMBL/GenBank/DDBJ databases">
        <authorList>
            <person name="Varghese N."/>
            <person name="Submissions S."/>
        </authorList>
    </citation>
    <scope>NUCLEOTIDE SEQUENCE [LARGE SCALE GENOMIC DNA]</scope>
    <source>
        <strain evidence="13">BP1-148</strain>
    </source>
</reference>
<dbReference type="RefSeq" id="WP_091815391.1">
    <property type="nucleotide sequence ID" value="NZ_FNCQ01000004.1"/>
</dbReference>
<dbReference type="Pfam" id="PF18766">
    <property type="entry name" value="SWI2_SNF2"/>
    <property type="match status" value="1"/>
</dbReference>
<proteinExistence type="inferred from homology"/>
<dbReference type="SUPFAM" id="SSF52540">
    <property type="entry name" value="P-loop containing nucleoside triphosphate hydrolases"/>
    <property type="match status" value="1"/>
</dbReference>
<gene>
    <name evidence="12" type="ORF">SAMN04487901_1047</name>
</gene>
<dbReference type="SMART" id="SM00487">
    <property type="entry name" value="DEXDc"/>
    <property type="match status" value="1"/>
</dbReference>
<keyword evidence="7 10" id="KW-0378">Hydrolase</keyword>
<dbReference type="PANTHER" id="PTHR30195">
    <property type="entry name" value="TYPE I SITE-SPECIFIC DEOXYRIBONUCLEASE PROTEIN SUBUNIT M AND R"/>
    <property type="match status" value="1"/>
</dbReference>
<evidence type="ECO:0000256" key="10">
    <source>
        <dbReference type="RuleBase" id="RU364115"/>
    </source>
</evidence>
<dbReference type="CDD" id="cd22332">
    <property type="entry name" value="HsdR_N"/>
    <property type="match status" value="1"/>
</dbReference>
<dbReference type="Pfam" id="PF04313">
    <property type="entry name" value="HSDR_N"/>
    <property type="match status" value="1"/>
</dbReference>
<dbReference type="GO" id="GO:0005524">
    <property type="term" value="F:ATP binding"/>
    <property type="evidence" value="ECO:0007669"/>
    <property type="project" value="UniProtKB-KW"/>
</dbReference>
<accession>A0A1G7U6G9</accession>
<name>A0A1G7U6G9_9BACT</name>
<dbReference type="AlphaFoldDB" id="A0A1G7U6G9"/>
<dbReference type="SUPFAM" id="SSF88697">
    <property type="entry name" value="PUA domain-like"/>
    <property type="match status" value="1"/>
</dbReference>
<dbReference type="Gene3D" id="3.40.50.300">
    <property type="entry name" value="P-loop containing nucleotide triphosphate hydrolases"/>
    <property type="match status" value="2"/>
</dbReference>
<dbReference type="GO" id="GO:0009035">
    <property type="term" value="F:type I site-specific deoxyribonuclease activity"/>
    <property type="evidence" value="ECO:0007669"/>
    <property type="project" value="UniProtKB-EC"/>
</dbReference>
<dbReference type="InterPro" id="IPR004473">
    <property type="entry name" value="Restrct_endonuc_typeI_HsdR"/>
</dbReference>
<keyword evidence="6" id="KW-0255">Endonuclease</keyword>
<evidence type="ECO:0000256" key="8">
    <source>
        <dbReference type="ARBA" id="ARBA00022840"/>
    </source>
</evidence>
<evidence type="ECO:0000259" key="11">
    <source>
        <dbReference type="PROSITE" id="PS51192"/>
    </source>
</evidence>
<dbReference type="Pfam" id="PF22679">
    <property type="entry name" value="T1R_D3-like"/>
    <property type="match status" value="1"/>
</dbReference>
<organism evidence="12 13">
    <name type="scientific">Prevotella communis</name>
    <dbReference type="NCBI Taxonomy" id="2913614"/>
    <lineage>
        <taxon>Bacteria</taxon>
        <taxon>Pseudomonadati</taxon>
        <taxon>Bacteroidota</taxon>
        <taxon>Bacteroidia</taxon>
        <taxon>Bacteroidales</taxon>
        <taxon>Prevotellaceae</taxon>
        <taxon>Prevotella</taxon>
    </lineage>
</organism>
<evidence type="ECO:0000313" key="13">
    <source>
        <dbReference type="Proteomes" id="UP000198779"/>
    </source>
</evidence>
<keyword evidence="5 10" id="KW-0680">Restriction system</keyword>
<evidence type="ECO:0000256" key="7">
    <source>
        <dbReference type="ARBA" id="ARBA00022801"/>
    </source>
</evidence>
<dbReference type="Gene3D" id="2.30.130.30">
    <property type="entry name" value="Hypothetical protein"/>
    <property type="match status" value="1"/>
</dbReference>
<evidence type="ECO:0000256" key="1">
    <source>
        <dbReference type="ARBA" id="ARBA00000851"/>
    </source>
</evidence>
<dbReference type="Proteomes" id="UP000198779">
    <property type="component" value="Unassembled WGS sequence"/>
</dbReference>
<dbReference type="EC" id="3.1.21.3" evidence="10"/>
<dbReference type="Gene3D" id="3.90.1570.50">
    <property type="match status" value="2"/>
</dbReference>
<feature type="domain" description="Helicase ATP-binding" evidence="11">
    <location>
        <begin position="310"/>
        <end position="472"/>
    </location>
</feature>
<dbReference type="GO" id="GO:0009307">
    <property type="term" value="P:DNA restriction-modification system"/>
    <property type="evidence" value="ECO:0007669"/>
    <property type="project" value="UniProtKB-KW"/>
</dbReference>
<dbReference type="InterPro" id="IPR014001">
    <property type="entry name" value="Helicase_ATP-bd"/>
</dbReference>
<evidence type="ECO:0000256" key="2">
    <source>
        <dbReference type="ARBA" id="ARBA00008598"/>
    </source>
</evidence>
<evidence type="ECO:0000256" key="3">
    <source>
        <dbReference type="ARBA" id="ARBA00022722"/>
    </source>
</evidence>
<comment type="similarity">
    <text evidence="2 10">Belongs to the HsdR family.</text>
</comment>
<comment type="function">
    <text evidence="10">Subunit R is required for both nuclease and ATPase activities, but not for modification.</text>
</comment>